<gene>
    <name evidence="2" type="ORF">GCM10007425_26930</name>
</gene>
<organism evidence="2 3">
    <name type="scientific">Lysinibacillus alkalisoli</name>
    <dbReference type="NCBI Taxonomy" id="1911548"/>
    <lineage>
        <taxon>Bacteria</taxon>
        <taxon>Bacillati</taxon>
        <taxon>Bacillota</taxon>
        <taxon>Bacilli</taxon>
        <taxon>Bacillales</taxon>
        <taxon>Bacillaceae</taxon>
        <taxon>Lysinibacillus</taxon>
    </lineage>
</organism>
<dbReference type="Proteomes" id="UP000616608">
    <property type="component" value="Unassembled WGS sequence"/>
</dbReference>
<evidence type="ECO:0000313" key="3">
    <source>
        <dbReference type="Proteomes" id="UP000616608"/>
    </source>
</evidence>
<protein>
    <submittedName>
        <fullName evidence="2">Uncharacterized protein</fullName>
    </submittedName>
</protein>
<comment type="caution">
    <text evidence="2">The sequence shown here is derived from an EMBL/GenBank/DDBJ whole genome shotgun (WGS) entry which is preliminary data.</text>
</comment>
<keyword evidence="1" id="KW-0472">Membrane</keyword>
<dbReference type="AlphaFoldDB" id="A0A917LIZ7"/>
<reference evidence="2" key="1">
    <citation type="journal article" date="2014" name="Int. J. Syst. Evol. Microbiol.">
        <title>Complete genome sequence of Corynebacterium casei LMG S-19264T (=DSM 44701T), isolated from a smear-ripened cheese.</title>
        <authorList>
            <consortium name="US DOE Joint Genome Institute (JGI-PGF)"/>
            <person name="Walter F."/>
            <person name="Albersmeier A."/>
            <person name="Kalinowski J."/>
            <person name="Ruckert C."/>
        </authorList>
    </citation>
    <scope>NUCLEOTIDE SEQUENCE</scope>
    <source>
        <strain evidence="2">CGMCC 1.15760</strain>
    </source>
</reference>
<name>A0A917LIZ7_9BACI</name>
<evidence type="ECO:0000256" key="1">
    <source>
        <dbReference type="SAM" id="Phobius"/>
    </source>
</evidence>
<dbReference type="EMBL" id="BMJT01000010">
    <property type="protein sequence ID" value="GGG30921.1"/>
    <property type="molecule type" value="Genomic_DNA"/>
</dbReference>
<sequence>MKRYFCVSCTMKSLHSEDKNMQKQRPPICMWHVALLLTAISLVVMECFMK</sequence>
<evidence type="ECO:0000313" key="2">
    <source>
        <dbReference type="EMBL" id="GGG30921.1"/>
    </source>
</evidence>
<reference evidence="2" key="2">
    <citation type="submission" date="2020-09" db="EMBL/GenBank/DDBJ databases">
        <authorList>
            <person name="Sun Q."/>
            <person name="Zhou Y."/>
        </authorList>
    </citation>
    <scope>NUCLEOTIDE SEQUENCE</scope>
    <source>
        <strain evidence="2">CGMCC 1.15760</strain>
    </source>
</reference>
<accession>A0A917LIZ7</accession>
<keyword evidence="1" id="KW-1133">Transmembrane helix</keyword>
<keyword evidence="1" id="KW-0812">Transmembrane</keyword>
<proteinExistence type="predicted"/>
<keyword evidence="3" id="KW-1185">Reference proteome</keyword>
<feature type="transmembrane region" description="Helical" evidence="1">
    <location>
        <begin position="30"/>
        <end position="49"/>
    </location>
</feature>